<organism evidence="1 2">
    <name type="scientific">Roseobacter sinensis</name>
    <dbReference type="NCBI Taxonomy" id="2931391"/>
    <lineage>
        <taxon>Bacteria</taxon>
        <taxon>Pseudomonadati</taxon>
        <taxon>Pseudomonadota</taxon>
        <taxon>Alphaproteobacteria</taxon>
        <taxon>Rhodobacterales</taxon>
        <taxon>Roseobacteraceae</taxon>
        <taxon>Roseobacter</taxon>
    </lineage>
</organism>
<evidence type="ECO:0000313" key="1">
    <source>
        <dbReference type="EMBL" id="MCV3271319.1"/>
    </source>
</evidence>
<name>A0ABT3BDV3_9RHOB</name>
<reference evidence="1 2" key="1">
    <citation type="submission" date="2022-04" db="EMBL/GenBank/DDBJ databases">
        <title>Roseobacter sp. WL0113 is a bacterium isolated from neritic sediment.</title>
        <authorList>
            <person name="Wang L."/>
            <person name="He W."/>
            <person name="Zhang D.-F."/>
        </authorList>
    </citation>
    <scope>NUCLEOTIDE SEQUENCE [LARGE SCALE GENOMIC DNA]</scope>
    <source>
        <strain evidence="1 2">WL0113</strain>
    </source>
</reference>
<accession>A0ABT3BDV3</accession>
<comment type="caution">
    <text evidence="1">The sequence shown here is derived from an EMBL/GenBank/DDBJ whole genome shotgun (WGS) entry which is preliminary data.</text>
</comment>
<dbReference type="EMBL" id="JALIEB010000004">
    <property type="protein sequence ID" value="MCV3271319.1"/>
    <property type="molecule type" value="Genomic_DNA"/>
</dbReference>
<sequence>MILEQDYARILANVSPHTPRDLDPSLFGAGAKAESGGFDPAMRAPATALWTLSDKRISRVGIRIRAPLDDPAFVASRLAAIAVERRVLPIFLSHTAASEMLRFGFRVEHVSGATAEERAVCEEQIKRFWKIAMIVDAADVEKLG</sequence>
<gene>
    <name evidence="1" type="ORF">MUB52_07765</name>
</gene>
<keyword evidence="2" id="KW-1185">Reference proteome</keyword>
<dbReference type="RefSeq" id="WP_263843646.1">
    <property type="nucleotide sequence ID" value="NZ_JALIEB010000004.1"/>
</dbReference>
<protein>
    <submittedName>
        <fullName evidence="1">Uncharacterized protein</fullName>
    </submittedName>
</protein>
<evidence type="ECO:0000313" key="2">
    <source>
        <dbReference type="Proteomes" id="UP001208690"/>
    </source>
</evidence>
<proteinExistence type="predicted"/>
<dbReference type="Proteomes" id="UP001208690">
    <property type="component" value="Unassembled WGS sequence"/>
</dbReference>